<dbReference type="RefSeq" id="WP_223994141.1">
    <property type="nucleotide sequence ID" value="NZ_CAJZAG010000012.1"/>
</dbReference>
<dbReference type="Proteomes" id="UP000706525">
    <property type="component" value="Unassembled WGS sequence"/>
</dbReference>
<protein>
    <submittedName>
        <fullName evidence="1">Uncharacterized protein</fullName>
    </submittedName>
</protein>
<accession>A0ABM8XUM8</accession>
<keyword evidence="2" id="KW-1185">Reference proteome</keyword>
<proteinExistence type="predicted"/>
<reference evidence="1 2" key="1">
    <citation type="submission" date="2021-08" db="EMBL/GenBank/DDBJ databases">
        <authorList>
            <person name="Peeters C."/>
        </authorList>
    </citation>
    <scope>NUCLEOTIDE SEQUENCE [LARGE SCALE GENOMIC DNA]</scope>
    <source>
        <strain evidence="1 2">LMG 32289</strain>
    </source>
</reference>
<comment type="caution">
    <text evidence="1">The sequence shown here is derived from an EMBL/GenBank/DDBJ whole genome shotgun (WGS) entry which is preliminary data.</text>
</comment>
<gene>
    <name evidence="1" type="ORF">LMG32289_05505</name>
</gene>
<organism evidence="1 2">
    <name type="scientific">Cupriavidus pampae</name>
    <dbReference type="NCBI Taxonomy" id="659251"/>
    <lineage>
        <taxon>Bacteria</taxon>
        <taxon>Pseudomonadati</taxon>
        <taxon>Pseudomonadota</taxon>
        <taxon>Betaproteobacteria</taxon>
        <taxon>Burkholderiales</taxon>
        <taxon>Burkholderiaceae</taxon>
        <taxon>Cupriavidus</taxon>
    </lineage>
</organism>
<dbReference type="EMBL" id="CAJZAG010000012">
    <property type="protein sequence ID" value="CAG9184086.1"/>
    <property type="molecule type" value="Genomic_DNA"/>
</dbReference>
<name>A0ABM8XUM8_9BURK</name>
<sequence>MQIEEKFHRRPVKDLLDVGLPSVHTGPPYPLGIEVSFRDGDLVTGRRLRVHMTPHEALAHAAELIKAASAALDGQHLALTQALARAGQAQPPA</sequence>
<evidence type="ECO:0000313" key="2">
    <source>
        <dbReference type="Proteomes" id="UP000706525"/>
    </source>
</evidence>
<evidence type="ECO:0000313" key="1">
    <source>
        <dbReference type="EMBL" id="CAG9184086.1"/>
    </source>
</evidence>